<dbReference type="Pfam" id="PF09223">
    <property type="entry name" value="ZinT"/>
    <property type="match status" value="1"/>
</dbReference>
<dbReference type="HOGENOM" id="CLU_106584_0_0_11"/>
<keyword evidence="1 3" id="KW-0732">Signal</keyword>
<dbReference type="EMBL" id="ACUX02000016">
    <property type="protein sequence ID" value="EEZ60824.1"/>
    <property type="molecule type" value="Genomic_DNA"/>
</dbReference>
<dbReference type="AlphaFoldDB" id="D0WIF7"/>
<feature type="domain" description="ZinT" evidence="4">
    <location>
        <begin position="47"/>
        <end position="216"/>
    </location>
</feature>
<feature type="signal peptide" evidence="3">
    <location>
        <begin position="1"/>
        <end position="26"/>
    </location>
</feature>
<dbReference type="SUPFAM" id="SSF50814">
    <property type="entry name" value="Lipocalins"/>
    <property type="match status" value="1"/>
</dbReference>
<keyword evidence="2" id="KW-0862">Zinc</keyword>
<dbReference type="eggNOG" id="COG3443">
    <property type="taxonomic scope" value="Bacteria"/>
</dbReference>
<accession>D0WIF7</accession>
<protein>
    <recommendedName>
        <fullName evidence="4">ZinT domain-containing protein</fullName>
    </recommendedName>
</protein>
<dbReference type="InterPro" id="IPR012674">
    <property type="entry name" value="Calycin"/>
</dbReference>
<dbReference type="GeneID" id="85008267"/>
<dbReference type="PROSITE" id="PS51257">
    <property type="entry name" value="PROKAR_LIPOPROTEIN"/>
    <property type="match status" value="1"/>
</dbReference>
<dbReference type="InterPro" id="IPR015304">
    <property type="entry name" value="ZinT_dom"/>
</dbReference>
<feature type="chain" id="PRO_5003018721" description="ZinT domain-containing protein" evidence="3">
    <location>
        <begin position="27"/>
        <end position="218"/>
    </location>
</feature>
<evidence type="ECO:0000313" key="6">
    <source>
        <dbReference type="Proteomes" id="UP000006001"/>
    </source>
</evidence>
<name>D0WIF7_SLAES</name>
<dbReference type="GO" id="GO:0008270">
    <property type="term" value="F:zinc ion binding"/>
    <property type="evidence" value="ECO:0007669"/>
    <property type="project" value="InterPro"/>
</dbReference>
<sequence length="218" mass="24051">MKALNKVCRATTAVGIALALAGCAGQAEKDQAEDMSQETMASQPAAMDEASAAKTTLAGWKGTWNDFSSYLDKDEVADAYDEAAKMNKTTAEDVKAELEEKRSCEFHGLKIEGDTVSFLDGFESEGGTEIAKATYECVDSKKVMHGGHELEWDVFKAKEADVKYPVLLMMPVHGEEELTHFHMRYGNDVDELMGKDDWYPTFVAPSSTIDQIKDEIKE</sequence>
<keyword evidence="6" id="KW-1185">Reference proteome</keyword>
<evidence type="ECO:0000256" key="3">
    <source>
        <dbReference type="SAM" id="SignalP"/>
    </source>
</evidence>
<comment type="caution">
    <text evidence="5">The sequence shown here is derived from an EMBL/GenBank/DDBJ whole genome shotgun (WGS) entry which is preliminary data.</text>
</comment>
<evidence type="ECO:0000259" key="4">
    <source>
        <dbReference type="Pfam" id="PF09223"/>
    </source>
</evidence>
<dbReference type="Proteomes" id="UP000006001">
    <property type="component" value="Unassembled WGS sequence"/>
</dbReference>
<dbReference type="RefSeq" id="WP_006362893.1">
    <property type="nucleotide sequence ID" value="NZ_GG700631.1"/>
</dbReference>
<evidence type="ECO:0000256" key="2">
    <source>
        <dbReference type="ARBA" id="ARBA00022833"/>
    </source>
</evidence>
<evidence type="ECO:0000256" key="1">
    <source>
        <dbReference type="ARBA" id="ARBA00022729"/>
    </source>
</evidence>
<dbReference type="STRING" id="649764.HMPREF0762_01632"/>
<dbReference type="OrthoDB" id="3186216at2"/>
<proteinExistence type="predicted"/>
<evidence type="ECO:0000313" key="5">
    <source>
        <dbReference type="EMBL" id="EEZ60824.1"/>
    </source>
</evidence>
<gene>
    <name evidence="5" type="ORF">HMPREF0762_01632</name>
</gene>
<organism evidence="5 6">
    <name type="scientific">Slackia exigua (strain ATCC 700122 / DSM 15923 / CIP 105133 / JCM 11022 / KCTC 5966 / S-7)</name>
    <dbReference type="NCBI Taxonomy" id="649764"/>
    <lineage>
        <taxon>Bacteria</taxon>
        <taxon>Bacillati</taxon>
        <taxon>Actinomycetota</taxon>
        <taxon>Coriobacteriia</taxon>
        <taxon>Eggerthellales</taxon>
        <taxon>Eggerthellaceae</taxon>
        <taxon>Slackia</taxon>
    </lineage>
</organism>
<dbReference type="Gene3D" id="2.40.128.20">
    <property type="match status" value="1"/>
</dbReference>
<reference evidence="5" key="1">
    <citation type="submission" date="2009-10" db="EMBL/GenBank/DDBJ databases">
        <authorList>
            <person name="Weinstock G."/>
            <person name="Sodergren E."/>
            <person name="Clifton S."/>
            <person name="Fulton L."/>
            <person name="Fulton B."/>
            <person name="Courtney L."/>
            <person name="Fronick C."/>
            <person name="Harrison M."/>
            <person name="Strong C."/>
            <person name="Farmer C."/>
            <person name="Delahaunty K."/>
            <person name="Markovic C."/>
            <person name="Hall O."/>
            <person name="Minx P."/>
            <person name="Tomlinson C."/>
            <person name="Mitreva M."/>
            <person name="Nelson J."/>
            <person name="Hou S."/>
            <person name="Wollam A."/>
            <person name="Pepin K.H."/>
            <person name="Johnson M."/>
            <person name="Bhonagiri V."/>
            <person name="Nash W.E."/>
            <person name="Warren W."/>
            <person name="Chinwalla A."/>
            <person name="Mardis E.R."/>
            <person name="Wilson R.K."/>
        </authorList>
    </citation>
    <scope>NUCLEOTIDE SEQUENCE [LARGE SCALE GENOMIC DNA]</scope>
    <source>
        <strain evidence="5">ATCC 700122</strain>
    </source>
</reference>